<dbReference type="Pfam" id="PF03372">
    <property type="entry name" value="Exo_endo_phos"/>
    <property type="match status" value="1"/>
</dbReference>
<keyword evidence="4" id="KW-1185">Reference proteome</keyword>
<evidence type="ECO:0000259" key="2">
    <source>
        <dbReference type="Pfam" id="PF03372"/>
    </source>
</evidence>
<protein>
    <recommendedName>
        <fullName evidence="2">Endonuclease/exonuclease/phosphatase domain-containing protein</fullName>
    </recommendedName>
</protein>
<name>A0A9J6FWD4_HAELO</name>
<dbReference type="OMA" id="QMQDSWL"/>
<accession>A0A9J6FWD4</accession>
<organism evidence="3 4">
    <name type="scientific">Haemaphysalis longicornis</name>
    <name type="common">Bush tick</name>
    <dbReference type="NCBI Taxonomy" id="44386"/>
    <lineage>
        <taxon>Eukaryota</taxon>
        <taxon>Metazoa</taxon>
        <taxon>Ecdysozoa</taxon>
        <taxon>Arthropoda</taxon>
        <taxon>Chelicerata</taxon>
        <taxon>Arachnida</taxon>
        <taxon>Acari</taxon>
        <taxon>Parasitiformes</taxon>
        <taxon>Ixodida</taxon>
        <taxon>Ixodoidea</taxon>
        <taxon>Ixodidae</taxon>
        <taxon>Haemaphysalinae</taxon>
        <taxon>Haemaphysalis</taxon>
    </lineage>
</organism>
<gene>
    <name evidence="3" type="ORF">HPB48_014751</name>
</gene>
<evidence type="ECO:0000256" key="1">
    <source>
        <dbReference type="SAM" id="MobiDB-lite"/>
    </source>
</evidence>
<dbReference type="GO" id="GO:0031012">
    <property type="term" value="C:extracellular matrix"/>
    <property type="evidence" value="ECO:0007669"/>
    <property type="project" value="TreeGrafter"/>
</dbReference>
<dbReference type="PANTHER" id="PTHR33395:SF22">
    <property type="entry name" value="REVERSE TRANSCRIPTASE DOMAIN-CONTAINING PROTEIN"/>
    <property type="match status" value="1"/>
</dbReference>
<evidence type="ECO:0000313" key="4">
    <source>
        <dbReference type="Proteomes" id="UP000821853"/>
    </source>
</evidence>
<feature type="domain" description="Endonuclease/exonuclease/phosphatase" evidence="2">
    <location>
        <begin position="55"/>
        <end position="274"/>
    </location>
</feature>
<dbReference type="Proteomes" id="UP000821853">
    <property type="component" value="Chromosome 2"/>
</dbReference>
<sequence length="576" mass="67327">MPHPLVPADVKDNTDTRYLKSTPTCSQMKNTRKRHQHTRHKHEKGKQNLTMCLLNIQGNNKLKWEEIQNQMTKQHIDLYALTETHLREQEEPNLTEEFKWHGQNRTKGEKRGGGVGFICRTPNLQLEHTPNKCKEHTWVKIYLADCCLHVCVIYMATSQEDPQWNDDIYDCIVKDIEDERHGQPVLLLGDFNCHIAELEGKDKNASGFRNLIERCNLRIANLDEASQGTYTWSRNTQKTAIDYALYNNLAVQHNINITSLHIDEEKLDSCGSDHNRIKICLEADRPRQTEKKCNRTGTTTAHWKTQDTDALTAFASQLETELDEYCTYEEFIEKCIKTAEETVGRKKKHLFHRATPWFDTEVKKQIAERKRLSKKHRHIQQYDAAAKEVAWKDYIEQKEKVKQLVAEKIDETHRKQEINITQERKHLSKRFWSYIRSLGPKETTQKATSLKTATGVVLQCEDKIEAYMTEYFNNLQKEVQTEERPKADRSHTMQNRPEESLLQAISPTELKRHISYLKNQKAAGLDEIPNEFIKAMQSKAREALLHYLNKTLETLQVPQKWKKARVVFLLLIKTLS</sequence>
<proteinExistence type="predicted"/>
<dbReference type="PANTHER" id="PTHR33395">
    <property type="entry name" value="TRANSCRIPTASE, PUTATIVE-RELATED-RELATED"/>
    <property type="match status" value="1"/>
</dbReference>
<dbReference type="GO" id="GO:0007508">
    <property type="term" value="P:larval heart development"/>
    <property type="evidence" value="ECO:0007669"/>
    <property type="project" value="TreeGrafter"/>
</dbReference>
<feature type="compositionally biased region" description="Basic residues" evidence="1">
    <location>
        <begin position="30"/>
        <end position="44"/>
    </location>
</feature>
<dbReference type="GO" id="GO:0003824">
    <property type="term" value="F:catalytic activity"/>
    <property type="evidence" value="ECO:0007669"/>
    <property type="project" value="InterPro"/>
</dbReference>
<dbReference type="EMBL" id="JABSTR010000004">
    <property type="protein sequence ID" value="KAH9367111.1"/>
    <property type="molecule type" value="Genomic_DNA"/>
</dbReference>
<dbReference type="SUPFAM" id="SSF56219">
    <property type="entry name" value="DNase I-like"/>
    <property type="match status" value="1"/>
</dbReference>
<dbReference type="AlphaFoldDB" id="A0A9J6FWD4"/>
<dbReference type="InterPro" id="IPR036691">
    <property type="entry name" value="Endo/exonu/phosph_ase_sf"/>
</dbReference>
<feature type="region of interest" description="Disordered" evidence="1">
    <location>
        <begin position="26"/>
        <end position="45"/>
    </location>
</feature>
<dbReference type="OrthoDB" id="6515599at2759"/>
<comment type="caution">
    <text evidence="3">The sequence shown here is derived from an EMBL/GenBank/DDBJ whole genome shotgun (WGS) entry which is preliminary data.</text>
</comment>
<reference evidence="3 4" key="1">
    <citation type="journal article" date="2020" name="Cell">
        <title>Large-Scale Comparative Analyses of Tick Genomes Elucidate Their Genetic Diversity and Vector Capacities.</title>
        <authorList>
            <consortium name="Tick Genome and Microbiome Consortium (TIGMIC)"/>
            <person name="Jia N."/>
            <person name="Wang J."/>
            <person name="Shi W."/>
            <person name="Du L."/>
            <person name="Sun Y."/>
            <person name="Zhan W."/>
            <person name="Jiang J.F."/>
            <person name="Wang Q."/>
            <person name="Zhang B."/>
            <person name="Ji P."/>
            <person name="Bell-Sakyi L."/>
            <person name="Cui X.M."/>
            <person name="Yuan T.T."/>
            <person name="Jiang B.G."/>
            <person name="Yang W.F."/>
            <person name="Lam T.T."/>
            <person name="Chang Q.C."/>
            <person name="Ding S.J."/>
            <person name="Wang X.J."/>
            <person name="Zhu J.G."/>
            <person name="Ruan X.D."/>
            <person name="Zhao L."/>
            <person name="Wei J.T."/>
            <person name="Ye R.Z."/>
            <person name="Que T.C."/>
            <person name="Du C.H."/>
            <person name="Zhou Y.H."/>
            <person name="Cheng J.X."/>
            <person name="Dai P.F."/>
            <person name="Guo W.B."/>
            <person name="Han X.H."/>
            <person name="Huang E.J."/>
            <person name="Li L.F."/>
            <person name="Wei W."/>
            <person name="Gao Y.C."/>
            <person name="Liu J.Z."/>
            <person name="Shao H.Z."/>
            <person name="Wang X."/>
            <person name="Wang C.C."/>
            <person name="Yang T.C."/>
            <person name="Huo Q.B."/>
            <person name="Li W."/>
            <person name="Chen H.Y."/>
            <person name="Chen S.E."/>
            <person name="Zhou L.G."/>
            <person name="Ni X.B."/>
            <person name="Tian J.H."/>
            <person name="Sheng Y."/>
            <person name="Liu T."/>
            <person name="Pan Y.S."/>
            <person name="Xia L.Y."/>
            <person name="Li J."/>
            <person name="Zhao F."/>
            <person name="Cao W.C."/>
        </authorList>
    </citation>
    <scope>NUCLEOTIDE SEQUENCE [LARGE SCALE GENOMIC DNA]</scope>
    <source>
        <strain evidence="3">HaeL-2018</strain>
    </source>
</reference>
<dbReference type="GO" id="GO:0061343">
    <property type="term" value="P:cell adhesion involved in heart morphogenesis"/>
    <property type="evidence" value="ECO:0007669"/>
    <property type="project" value="TreeGrafter"/>
</dbReference>
<evidence type="ECO:0000313" key="3">
    <source>
        <dbReference type="EMBL" id="KAH9367111.1"/>
    </source>
</evidence>
<dbReference type="InterPro" id="IPR005135">
    <property type="entry name" value="Endo/exonuclease/phosphatase"/>
</dbReference>
<feature type="region of interest" description="Disordered" evidence="1">
    <location>
        <begin position="1"/>
        <end position="21"/>
    </location>
</feature>
<dbReference type="Gene3D" id="3.60.10.10">
    <property type="entry name" value="Endonuclease/exonuclease/phosphatase"/>
    <property type="match status" value="1"/>
</dbReference>
<dbReference type="VEuPathDB" id="VectorBase:HLOH_044336"/>
<feature type="compositionally biased region" description="Basic and acidic residues" evidence="1">
    <location>
        <begin position="9"/>
        <end position="18"/>
    </location>
</feature>